<comment type="caution">
    <text evidence="8">The sequence shown here is derived from an EMBL/GenBank/DDBJ whole genome shotgun (WGS) entry which is preliminary data.</text>
</comment>
<dbReference type="Proteomes" id="UP000318529">
    <property type="component" value="Unassembled WGS sequence"/>
</dbReference>
<dbReference type="SUPFAM" id="SSF47384">
    <property type="entry name" value="Homodimeric domain of signal transducing histidine kinase"/>
    <property type="match status" value="1"/>
</dbReference>
<dbReference type="InterPro" id="IPR003594">
    <property type="entry name" value="HATPase_dom"/>
</dbReference>
<evidence type="ECO:0000256" key="2">
    <source>
        <dbReference type="ARBA" id="ARBA00012438"/>
    </source>
</evidence>
<dbReference type="Pfam" id="PF12860">
    <property type="entry name" value="PAS_7"/>
    <property type="match status" value="1"/>
</dbReference>
<feature type="domain" description="Histidine kinase" evidence="7">
    <location>
        <begin position="432"/>
        <end position="662"/>
    </location>
</feature>
<keyword evidence="6" id="KW-0902">Two-component regulatory system</keyword>
<protein>
    <recommendedName>
        <fullName evidence="2">histidine kinase</fullName>
        <ecNumber evidence="2">2.7.13.3</ecNumber>
    </recommendedName>
</protein>
<evidence type="ECO:0000256" key="3">
    <source>
        <dbReference type="ARBA" id="ARBA00022553"/>
    </source>
</evidence>
<dbReference type="InterPro" id="IPR035965">
    <property type="entry name" value="PAS-like_dom_sf"/>
</dbReference>
<dbReference type="InterPro" id="IPR050736">
    <property type="entry name" value="Sensor_HK_Regulatory"/>
</dbReference>
<sequence>MTTVLPVAPHADAAPLGLEKAGLASTGVTRAGLEMTGLDMAPEDAAGLAWLDALATPLWLLHPDGLTLWLNGAARALIGLEPGAPAAAVRISLSNRFPAALGQAAAGRTVEVRAVIHAPLVLPLEVDLRLVPAPLPNGLILAEAPADSGARQEMMRLNEQLIALSYAYPDIRFELLRDGTILDFAAASPGDLNVPAERFLAHRVQEVLPDPAAAMLAAALGRLNEGQTVIGLDFSLPPPLGQTGAGSEGSTKFFEARLVALPDSDRVMCSIRNVTERVLAESAARRAHHLLSDAIECITEGFVLYDAQDRLVLCNGRYRELFSANTDLITPGARFEEVLRGGVERGVYQVPDGDLEGWIERRIAQHRGAGAPMEVQLHDGRWIRIEEWRTHEGGTVGIRADITDLKGREAELSAARDEAEQANQRKSDYVHHLSHELRTPLNAVLGFAQIIHDEMMGPNNPRYREYAGQIAAAGVYMLDLINNLLDLARIEAGRMDLHEEACNLSLLVDLTFGMMQPRACEAAVALCMEIPDDLPSLHGDASQIRQMLTNLIGNAIKFSPPKDGCVRVRAELTEDGGIALTVADNGIGMRPEQIPVALDAFGQVHGRNQGHNHQGRERAAERGSGLGLPLTRALIALHGGGFHIDSRVGAGTTVRLTFPPCRVGGGMQRL</sequence>
<dbReference type="AlphaFoldDB" id="A0A560CH64"/>
<evidence type="ECO:0000313" key="9">
    <source>
        <dbReference type="Proteomes" id="UP000318529"/>
    </source>
</evidence>
<name>A0A560CH64_AZOBR</name>
<keyword evidence="5 8" id="KW-0418">Kinase</keyword>
<keyword evidence="3" id="KW-0597">Phosphoprotein</keyword>
<dbReference type="Gene3D" id="1.10.287.130">
    <property type="match status" value="1"/>
</dbReference>
<keyword evidence="4" id="KW-0808">Transferase</keyword>
<organism evidence="8 9">
    <name type="scientific">Azospirillum brasilense</name>
    <dbReference type="NCBI Taxonomy" id="192"/>
    <lineage>
        <taxon>Bacteria</taxon>
        <taxon>Pseudomonadati</taxon>
        <taxon>Pseudomonadota</taxon>
        <taxon>Alphaproteobacteria</taxon>
        <taxon>Rhodospirillales</taxon>
        <taxon>Azospirillaceae</taxon>
        <taxon>Azospirillum</taxon>
    </lineage>
</organism>
<dbReference type="RefSeq" id="WP_145682661.1">
    <property type="nucleotide sequence ID" value="NZ_VITH01000005.1"/>
</dbReference>
<evidence type="ECO:0000313" key="8">
    <source>
        <dbReference type="EMBL" id="TWA84181.1"/>
    </source>
</evidence>
<dbReference type="InterPro" id="IPR004358">
    <property type="entry name" value="Sig_transdc_His_kin-like_C"/>
</dbReference>
<dbReference type="InterPro" id="IPR036890">
    <property type="entry name" value="HATPase_C_sf"/>
</dbReference>
<gene>
    <name evidence="8" type="ORF">FBZ83_10561</name>
</gene>
<dbReference type="InterPro" id="IPR003661">
    <property type="entry name" value="HisK_dim/P_dom"/>
</dbReference>
<evidence type="ECO:0000256" key="6">
    <source>
        <dbReference type="ARBA" id="ARBA00023012"/>
    </source>
</evidence>
<dbReference type="SMART" id="SM00388">
    <property type="entry name" value="HisKA"/>
    <property type="match status" value="1"/>
</dbReference>
<dbReference type="PRINTS" id="PR00344">
    <property type="entry name" value="BCTRLSENSOR"/>
</dbReference>
<evidence type="ECO:0000256" key="1">
    <source>
        <dbReference type="ARBA" id="ARBA00000085"/>
    </source>
</evidence>
<dbReference type="SUPFAM" id="SSF55874">
    <property type="entry name" value="ATPase domain of HSP90 chaperone/DNA topoisomerase II/histidine kinase"/>
    <property type="match status" value="1"/>
</dbReference>
<evidence type="ECO:0000256" key="5">
    <source>
        <dbReference type="ARBA" id="ARBA00022777"/>
    </source>
</evidence>
<dbReference type="Gene3D" id="3.30.565.10">
    <property type="entry name" value="Histidine kinase-like ATPase, C-terminal domain"/>
    <property type="match status" value="1"/>
</dbReference>
<dbReference type="SUPFAM" id="SSF55785">
    <property type="entry name" value="PYP-like sensor domain (PAS domain)"/>
    <property type="match status" value="1"/>
</dbReference>
<dbReference type="GO" id="GO:0000155">
    <property type="term" value="F:phosphorelay sensor kinase activity"/>
    <property type="evidence" value="ECO:0007669"/>
    <property type="project" value="InterPro"/>
</dbReference>
<dbReference type="Pfam" id="PF02518">
    <property type="entry name" value="HATPase_c"/>
    <property type="match status" value="1"/>
</dbReference>
<dbReference type="EC" id="2.7.13.3" evidence="2"/>
<evidence type="ECO:0000259" key="7">
    <source>
        <dbReference type="PROSITE" id="PS50109"/>
    </source>
</evidence>
<evidence type="ECO:0000256" key="4">
    <source>
        <dbReference type="ARBA" id="ARBA00022679"/>
    </source>
</evidence>
<accession>A0A560CH64</accession>
<dbReference type="CDD" id="cd00082">
    <property type="entry name" value="HisKA"/>
    <property type="match status" value="1"/>
</dbReference>
<dbReference type="Pfam" id="PF00512">
    <property type="entry name" value="HisKA"/>
    <property type="match status" value="1"/>
</dbReference>
<dbReference type="PANTHER" id="PTHR43711">
    <property type="entry name" value="TWO-COMPONENT HISTIDINE KINASE"/>
    <property type="match status" value="1"/>
</dbReference>
<dbReference type="EMBL" id="VITH01000005">
    <property type="protein sequence ID" value="TWA84181.1"/>
    <property type="molecule type" value="Genomic_DNA"/>
</dbReference>
<proteinExistence type="predicted"/>
<dbReference type="PROSITE" id="PS50109">
    <property type="entry name" value="HIS_KIN"/>
    <property type="match status" value="1"/>
</dbReference>
<comment type="catalytic activity">
    <reaction evidence="1">
        <text>ATP + protein L-histidine = ADP + protein N-phospho-L-histidine.</text>
        <dbReference type="EC" id="2.7.13.3"/>
    </reaction>
</comment>
<dbReference type="Gene3D" id="3.30.450.20">
    <property type="entry name" value="PAS domain"/>
    <property type="match status" value="2"/>
</dbReference>
<reference evidence="8 9" key="1">
    <citation type="submission" date="2019-06" db="EMBL/GenBank/DDBJ databases">
        <title>Genomic Encyclopedia of Type Strains, Phase IV (KMG-V): Genome sequencing to study the core and pangenomes of soil and plant-associated prokaryotes.</title>
        <authorList>
            <person name="Whitman W."/>
        </authorList>
    </citation>
    <scope>NUCLEOTIDE SEQUENCE [LARGE SCALE GENOMIC DNA]</scope>
    <source>
        <strain evidence="8 9">BR 11650</strain>
    </source>
</reference>
<dbReference type="SMART" id="SM00387">
    <property type="entry name" value="HATPase_c"/>
    <property type="match status" value="1"/>
</dbReference>
<dbReference type="PANTHER" id="PTHR43711:SF26">
    <property type="entry name" value="SENSOR HISTIDINE KINASE RCSC"/>
    <property type="match status" value="1"/>
</dbReference>
<dbReference type="InterPro" id="IPR036097">
    <property type="entry name" value="HisK_dim/P_sf"/>
</dbReference>
<dbReference type="InterPro" id="IPR005467">
    <property type="entry name" value="His_kinase_dom"/>
</dbReference>